<dbReference type="EMBL" id="MN740213">
    <property type="protein sequence ID" value="QHT94051.1"/>
    <property type="molecule type" value="Genomic_DNA"/>
</dbReference>
<organism evidence="1">
    <name type="scientific">viral metagenome</name>
    <dbReference type="NCBI Taxonomy" id="1070528"/>
    <lineage>
        <taxon>unclassified sequences</taxon>
        <taxon>metagenomes</taxon>
        <taxon>organismal metagenomes</taxon>
    </lineage>
</organism>
<accession>A0A6C0ILE8</accession>
<dbReference type="AlphaFoldDB" id="A0A6C0ILE8"/>
<reference evidence="1" key="1">
    <citation type="journal article" date="2020" name="Nature">
        <title>Giant virus diversity and host interactions through global metagenomics.</title>
        <authorList>
            <person name="Schulz F."/>
            <person name="Roux S."/>
            <person name="Paez-Espino D."/>
            <person name="Jungbluth S."/>
            <person name="Walsh D.A."/>
            <person name="Denef V.J."/>
            <person name="McMahon K.D."/>
            <person name="Konstantinidis K.T."/>
            <person name="Eloe-Fadrosh E.A."/>
            <person name="Kyrpides N.C."/>
            <person name="Woyke T."/>
        </authorList>
    </citation>
    <scope>NUCLEOTIDE SEQUENCE</scope>
    <source>
        <strain evidence="1">GVMAG-M-3300024258-14</strain>
    </source>
</reference>
<evidence type="ECO:0000313" key="1">
    <source>
        <dbReference type="EMBL" id="QHT94051.1"/>
    </source>
</evidence>
<proteinExistence type="predicted"/>
<name>A0A6C0ILE8_9ZZZZ</name>
<sequence length="29" mass="3515">MNSINIIKQSLFNIDMINSKKRIENEHKR</sequence>
<protein>
    <submittedName>
        <fullName evidence="1">Uncharacterized protein</fullName>
    </submittedName>
</protein>